<feature type="region of interest" description="Disordered" evidence="1">
    <location>
        <begin position="639"/>
        <end position="659"/>
    </location>
</feature>
<accession>A0A6N1NIQ2</accession>
<protein>
    <submittedName>
        <fullName evidence="2">Uncharacterized protein</fullName>
    </submittedName>
</protein>
<organism evidence="2">
    <name type="scientific">Tupanvirus deep ocean</name>
    <dbReference type="NCBI Taxonomy" id="2126984"/>
    <lineage>
        <taxon>Viruses</taxon>
        <taxon>Varidnaviria</taxon>
        <taxon>Bamfordvirae</taxon>
        <taxon>Nucleocytoviricota</taxon>
        <taxon>Megaviricetes</taxon>
        <taxon>Imitervirales</taxon>
        <taxon>Mimiviridae</taxon>
        <taxon>Megamimivirinae</taxon>
        <taxon>Tupanvirus</taxon>
        <taxon>Tupanvirus altamarinense</taxon>
    </lineage>
</organism>
<dbReference type="RefSeq" id="YP_010781029.1">
    <property type="nucleotide sequence ID" value="NC_075038.1"/>
</dbReference>
<name>A0A6N1NIQ2_9VIRU</name>
<evidence type="ECO:0000313" key="2">
    <source>
        <dbReference type="EMBL" id="QKU34400.1"/>
    </source>
</evidence>
<reference evidence="2" key="2">
    <citation type="journal article" date="2018" name="Nat. Commun.">
        <title>Tailed giant Tupanvirus possesses the most complete translational apparatus of the known virosphere.</title>
        <authorList>
            <person name="Abrahao J."/>
            <person name="Silva L."/>
            <person name="Silva L.S."/>
            <person name="Khalil J.Y.B."/>
            <person name="Rodrigues R."/>
            <person name="Arantes T."/>
            <person name="Assis F."/>
            <person name="Boratto P."/>
            <person name="Andrade M."/>
            <person name="Kroon E.G."/>
            <person name="Ribeiro B."/>
            <person name="Bergier I."/>
            <person name="Seligmann H."/>
            <person name="Ghigo E."/>
            <person name="Colson P."/>
            <person name="Levasseur A."/>
            <person name="Kroemer G."/>
            <person name="Raoult D."/>
            <person name="La Scola B."/>
        </authorList>
    </citation>
    <scope>NUCLEOTIDE SEQUENCE [LARGE SCALE GENOMIC DNA]</scope>
    <source>
        <strain evidence="2">Deep ocean</strain>
    </source>
</reference>
<sequence length="659" mass="76099">MNIEEIVHLVINGKLDTKKLWYPVGITTSRDEGRALVEPVKELKGVMTDLVVYEFLKTPLQLCNFISLVFTTFDLAIKTYNKTKGFSDKDIFFVYKGGNILRFISNKVFYMLPGRVKDDMLSYYRDAFKKSDADFSIYINPLLDNFDQAFNEITTIAYFVQNYLRNVFLSNPKKYFDYYSLADLAKRDLYLSYLEKLNNAEVIKSGVIPGKFLELWSPDIDVGKKYLPKKDLEIFFEKISPALQGLPINKSVTVDANNKSVTVNANNKSVTVDANNKSKIVNQNNKSVNANNKSITTAVNLRPIHIEEFEEKELENLADAQLDIYGNISQSEMYVSINRTTTFLAHGGIVSFNLVRTKVSFNAIRAVPNQSTGADEYLVDRIDGELIDVSITNKQDYNVKHFFENVDKYIVEYKLEEGECNVPFRAYSIDYLIEDLENILFVHNEYPWDDAKYAKRLKRLIFMYYLSLFLSDEFDNNKDRIRYLYSLKKLVLEPISTMQTTPTTNTQQVSRENNLAKILSFVIAQNERYPNLTAFKNIINKVFVLYLFRSSDELSKRSSPIGYQENDAKHSENYNKFVNAIIENINILQKSLVDLENYISSNGNIDEEKLYTGQIGGKPNSSLQQESGLALTGMFRKEQTTERLRSDRNDNKQRRLKMY</sequence>
<proteinExistence type="predicted"/>
<evidence type="ECO:0000256" key="1">
    <source>
        <dbReference type="SAM" id="MobiDB-lite"/>
    </source>
</evidence>
<dbReference type="GeneID" id="80517720"/>
<dbReference type="KEGG" id="vg:80517720"/>
<reference evidence="2" key="1">
    <citation type="submission" date="2017-06" db="EMBL/GenBank/DDBJ databases">
        <authorList>
            <person name="Assis F.L."/>
            <person name="Abrahao J.S."/>
            <person name="Silva L."/>
            <person name="Khalil J.B."/>
            <person name="Rodrigues R."/>
            <person name="Silva L.S."/>
            <person name="Boratto P."/>
            <person name="Andrade M."/>
            <person name="Kroon E.G."/>
            <person name="Ribeiro B."/>
            <person name="Bergier I."/>
            <person name="Seligmann H."/>
            <person name="Ghigo E."/>
            <person name="Colson P."/>
            <person name="Levasseur A."/>
            <person name="Raoult D."/>
            <person name="Scola B.L."/>
        </authorList>
    </citation>
    <scope>NUCLEOTIDE SEQUENCE</scope>
    <source>
        <strain evidence="2">Deep ocean</strain>
    </source>
</reference>
<feature type="compositionally biased region" description="Basic and acidic residues" evidence="1">
    <location>
        <begin position="639"/>
        <end position="653"/>
    </location>
</feature>
<dbReference type="EMBL" id="MF405918">
    <property type="protein sequence ID" value="QKU34400.1"/>
    <property type="molecule type" value="Genomic_DNA"/>
</dbReference>